<evidence type="ECO:0000259" key="13">
    <source>
        <dbReference type="PROSITE" id="PS50102"/>
    </source>
</evidence>
<evidence type="ECO:0000256" key="9">
    <source>
        <dbReference type="ARBA" id="ARBA00062241"/>
    </source>
</evidence>
<dbReference type="Gene3D" id="3.30.70.330">
    <property type="match status" value="1"/>
</dbReference>
<dbReference type="GO" id="GO:0003730">
    <property type="term" value="F:mRNA 3'-UTR binding"/>
    <property type="evidence" value="ECO:0000318"/>
    <property type="project" value="GO_Central"/>
</dbReference>
<dbReference type="GO" id="GO:0070935">
    <property type="term" value="P:3'-UTR-mediated mRNA stabilization"/>
    <property type="evidence" value="ECO:0000318"/>
    <property type="project" value="GO_Central"/>
</dbReference>
<keyword evidence="6" id="KW-0744">Spermatogenesis</keyword>
<dbReference type="STRING" id="7719.ENSCINP00000020388"/>
<dbReference type="EMBL" id="EAAA01001073">
    <property type="status" value="NOT_ANNOTATED_CDS"/>
    <property type="molecule type" value="Genomic_DNA"/>
</dbReference>
<feature type="region of interest" description="Disordered" evidence="12">
    <location>
        <begin position="26"/>
        <end position="49"/>
    </location>
</feature>
<accession>F6QXN6</accession>
<evidence type="ECO:0000256" key="11">
    <source>
        <dbReference type="PROSITE-ProRule" id="PRU00176"/>
    </source>
</evidence>
<evidence type="ECO:0000313" key="14">
    <source>
        <dbReference type="Ensembl" id="ENSCINP00000020388.3"/>
    </source>
</evidence>
<evidence type="ECO:0000256" key="4">
    <source>
        <dbReference type="ARBA" id="ARBA00022782"/>
    </source>
</evidence>
<proteinExistence type="predicted"/>
<feature type="compositionally biased region" description="Polar residues" evidence="12">
    <location>
        <begin position="40"/>
        <end position="49"/>
    </location>
</feature>
<keyword evidence="3" id="KW-0963">Cytoplasm</keyword>
<dbReference type="GO" id="GO:0005737">
    <property type="term" value="C:cytoplasm"/>
    <property type="evidence" value="ECO:0000318"/>
    <property type="project" value="GO_Central"/>
</dbReference>
<evidence type="ECO:0000256" key="2">
    <source>
        <dbReference type="ARBA" id="ARBA00022473"/>
    </source>
</evidence>
<evidence type="ECO:0000313" key="15">
    <source>
        <dbReference type="Proteomes" id="UP000008144"/>
    </source>
</evidence>
<dbReference type="Ensembl" id="ENSCINT00000020388.3">
    <property type="protein sequence ID" value="ENSCINP00000020388.3"/>
    <property type="gene ID" value="ENSCING00000010230.3"/>
</dbReference>
<keyword evidence="4" id="KW-0221">Differentiation</keyword>
<dbReference type="SUPFAM" id="SSF54928">
    <property type="entry name" value="RNA-binding domain, RBD"/>
    <property type="match status" value="1"/>
</dbReference>
<dbReference type="GO" id="GO:0030154">
    <property type="term" value="P:cell differentiation"/>
    <property type="evidence" value="ECO:0007669"/>
    <property type="project" value="UniProtKB-KW"/>
</dbReference>
<reference evidence="14" key="4">
    <citation type="submission" date="2025-09" db="UniProtKB">
        <authorList>
            <consortium name="Ensembl"/>
        </authorList>
    </citation>
    <scope>IDENTIFICATION</scope>
</reference>
<evidence type="ECO:0000256" key="12">
    <source>
        <dbReference type="SAM" id="MobiDB-lite"/>
    </source>
</evidence>
<comment type="subunit">
    <text evidence="9">Interacts with DAZ1 and DAZL.</text>
</comment>
<dbReference type="AlphaFoldDB" id="F6QXN6"/>
<evidence type="ECO:0000256" key="7">
    <source>
        <dbReference type="ARBA" id="ARBA00022884"/>
    </source>
</evidence>
<name>F6QXN6_CIOIN</name>
<comment type="function">
    <text evidence="8">Probable RNA-binding protein, which may be required during spermatogenesis. May act by binding to the 3'-UTR of mRNAs and regulating their translation.</text>
</comment>
<feature type="domain" description="RRM" evidence="13">
    <location>
        <begin position="60"/>
        <end position="137"/>
    </location>
</feature>
<evidence type="ECO:0000256" key="3">
    <source>
        <dbReference type="ARBA" id="ARBA00022490"/>
    </source>
</evidence>
<reference evidence="14" key="3">
    <citation type="submission" date="2025-08" db="UniProtKB">
        <authorList>
            <consortium name="Ensembl"/>
        </authorList>
    </citation>
    <scope>IDENTIFICATION</scope>
</reference>
<evidence type="ECO:0000256" key="10">
    <source>
        <dbReference type="ARBA" id="ARBA00072848"/>
    </source>
</evidence>
<feature type="compositionally biased region" description="Polar residues" evidence="12">
    <location>
        <begin position="1"/>
        <end position="13"/>
    </location>
</feature>
<protein>
    <recommendedName>
        <fullName evidence="10">Protein boule-like</fullName>
    </recommendedName>
</protein>
<dbReference type="CDD" id="cd12412">
    <property type="entry name" value="RRM_DAZL_BOULE"/>
    <property type="match status" value="1"/>
</dbReference>
<dbReference type="HOGENOM" id="CLU_749961_0_0_1"/>
<keyword evidence="5" id="KW-0810">Translation regulation</keyword>
<sequence length="369" mass="40246">MYSIQNASNLSESEINDKERQAGYFKPVQNSGESPMYQPASATSGITNGNVPRFGTVIPNRIFVGGIDFKTKEEDLQKFFCNYGMVKDTKIIRDRADVSKGYGFVTFETSEEADRVRDQEDCLYLNGKKLNIGQAIRKQQICFPKDIHVPGPPGSWVMHPAGYASFTNSNGITYFAQSPVIAPLQQAQPYSHVMNYQPMATHYPGYAYSPAPCSGQAYGTVHLPWPTPIGGACGQLIGPAVNQPPADQVNMVSMQPQGLPTGYIVPRTAASNGQSQVQLAPRPPDQQPIVDKPAVYPPQSEVIPQPLYHQPTPIKCAHAQYVAQDGSPMPHYGVITLSENDAHPAMTQAVVTSEGDLLTPPLTPDQQQQ</sequence>
<dbReference type="GO" id="GO:0045948">
    <property type="term" value="P:positive regulation of translational initiation"/>
    <property type="evidence" value="ECO:0000318"/>
    <property type="project" value="GO_Central"/>
</dbReference>
<organism evidence="14 15">
    <name type="scientific">Ciona intestinalis</name>
    <name type="common">Transparent sea squirt</name>
    <name type="synonym">Ascidia intestinalis</name>
    <dbReference type="NCBI Taxonomy" id="7719"/>
    <lineage>
        <taxon>Eukaryota</taxon>
        <taxon>Metazoa</taxon>
        <taxon>Chordata</taxon>
        <taxon>Tunicata</taxon>
        <taxon>Ascidiacea</taxon>
        <taxon>Phlebobranchia</taxon>
        <taxon>Cionidae</taxon>
        <taxon>Ciona</taxon>
    </lineage>
</organism>
<dbReference type="Pfam" id="PF00076">
    <property type="entry name" value="RRM_1"/>
    <property type="match status" value="1"/>
</dbReference>
<dbReference type="InterPro" id="IPR035979">
    <property type="entry name" value="RBD_domain_sf"/>
</dbReference>
<keyword evidence="2" id="KW-0217">Developmental protein</keyword>
<dbReference type="SMART" id="SM00360">
    <property type="entry name" value="RRM"/>
    <property type="match status" value="1"/>
</dbReference>
<dbReference type="PROSITE" id="PS50102">
    <property type="entry name" value="RRM"/>
    <property type="match status" value="1"/>
</dbReference>
<dbReference type="GO" id="GO:0007283">
    <property type="term" value="P:spermatogenesis"/>
    <property type="evidence" value="ECO:0007669"/>
    <property type="project" value="UniProtKB-KW"/>
</dbReference>
<dbReference type="GO" id="GO:0051321">
    <property type="term" value="P:meiotic cell cycle"/>
    <property type="evidence" value="ECO:0007669"/>
    <property type="project" value="UniProtKB-ARBA"/>
</dbReference>
<evidence type="ECO:0000256" key="8">
    <source>
        <dbReference type="ARBA" id="ARBA00060279"/>
    </source>
</evidence>
<dbReference type="FunFam" id="3.30.70.330:FF:000167">
    <property type="entry name" value="protein boule-like isoform X1"/>
    <property type="match status" value="1"/>
</dbReference>
<evidence type="ECO:0000256" key="1">
    <source>
        <dbReference type="ARBA" id="ARBA00004496"/>
    </source>
</evidence>
<dbReference type="GeneTree" id="ENSGT00530000063480"/>
<reference evidence="14" key="2">
    <citation type="journal article" date="2008" name="Genome Biol.">
        <title>Improved genome assembly and evidence-based global gene model set for the chordate Ciona intestinalis: new insight into intron and operon populations.</title>
        <authorList>
            <person name="Satou Y."/>
            <person name="Mineta K."/>
            <person name="Ogasawara M."/>
            <person name="Sasakura Y."/>
            <person name="Shoguchi E."/>
            <person name="Ueno K."/>
            <person name="Yamada L."/>
            <person name="Matsumoto J."/>
            <person name="Wasserscheid J."/>
            <person name="Dewar K."/>
            <person name="Wiley G.B."/>
            <person name="Macmil S.L."/>
            <person name="Roe B.A."/>
            <person name="Zeller R.W."/>
            <person name="Hastings K.E."/>
            <person name="Lemaire P."/>
            <person name="Lindquist E."/>
            <person name="Endo T."/>
            <person name="Hotta K."/>
            <person name="Inaba K."/>
        </authorList>
    </citation>
    <scope>NUCLEOTIDE SEQUENCE [LARGE SCALE GENOMIC DNA]</scope>
    <source>
        <strain evidence="14">wild type</strain>
    </source>
</reference>
<keyword evidence="15" id="KW-1185">Reference proteome</keyword>
<evidence type="ECO:0000256" key="6">
    <source>
        <dbReference type="ARBA" id="ARBA00022871"/>
    </source>
</evidence>
<dbReference type="InterPro" id="IPR012677">
    <property type="entry name" value="Nucleotide-bd_a/b_plait_sf"/>
</dbReference>
<dbReference type="PANTHER" id="PTHR11176">
    <property type="entry name" value="BOULE-RELATED"/>
    <property type="match status" value="1"/>
</dbReference>
<feature type="region of interest" description="Disordered" evidence="12">
    <location>
        <begin position="1"/>
        <end position="20"/>
    </location>
</feature>
<dbReference type="Proteomes" id="UP000008144">
    <property type="component" value="Chromosome 13"/>
</dbReference>
<dbReference type="GO" id="GO:0008494">
    <property type="term" value="F:translation activator activity"/>
    <property type="evidence" value="ECO:0000318"/>
    <property type="project" value="GO_Central"/>
</dbReference>
<dbReference type="InParanoid" id="F6QXN6"/>
<dbReference type="InterPro" id="IPR034988">
    <property type="entry name" value="DAZ_BOULE_RRM"/>
</dbReference>
<keyword evidence="7 11" id="KW-0694">RNA-binding</keyword>
<evidence type="ECO:0000256" key="5">
    <source>
        <dbReference type="ARBA" id="ARBA00022845"/>
    </source>
</evidence>
<reference evidence="15" key="1">
    <citation type="journal article" date="2002" name="Science">
        <title>The draft genome of Ciona intestinalis: insights into chordate and vertebrate origins.</title>
        <authorList>
            <person name="Dehal P."/>
            <person name="Satou Y."/>
            <person name="Campbell R.K."/>
            <person name="Chapman J."/>
            <person name="Degnan B."/>
            <person name="De Tomaso A."/>
            <person name="Davidson B."/>
            <person name="Di Gregorio A."/>
            <person name="Gelpke M."/>
            <person name="Goodstein D.M."/>
            <person name="Harafuji N."/>
            <person name="Hastings K.E."/>
            <person name="Ho I."/>
            <person name="Hotta K."/>
            <person name="Huang W."/>
            <person name="Kawashima T."/>
            <person name="Lemaire P."/>
            <person name="Martinez D."/>
            <person name="Meinertzhagen I.A."/>
            <person name="Necula S."/>
            <person name="Nonaka M."/>
            <person name="Putnam N."/>
            <person name="Rash S."/>
            <person name="Saiga H."/>
            <person name="Satake M."/>
            <person name="Terry A."/>
            <person name="Yamada L."/>
            <person name="Wang H.G."/>
            <person name="Awazu S."/>
            <person name="Azumi K."/>
            <person name="Boore J."/>
            <person name="Branno M."/>
            <person name="Chin-Bow S."/>
            <person name="DeSantis R."/>
            <person name="Doyle S."/>
            <person name="Francino P."/>
            <person name="Keys D.N."/>
            <person name="Haga S."/>
            <person name="Hayashi H."/>
            <person name="Hino K."/>
            <person name="Imai K.S."/>
            <person name="Inaba K."/>
            <person name="Kano S."/>
            <person name="Kobayashi K."/>
            <person name="Kobayashi M."/>
            <person name="Lee B.I."/>
            <person name="Makabe K.W."/>
            <person name="Manohar C."/>
            <person name="Matassi G."/>
            <person name="Medina M."/>
            <person name="Mochizuki Y."/>
            <person name="Mount S."/>
            <person name="Morishita T."/>
            <person name="Miura S."/>
            <person name="Nakayama A."/>
            <person name="Nishizaka S."/>
            <person name="Nomoto H."/>
            <person name="Ohta F."/>
            <person name="Oishi K."/>
            <person name="Rigoutsos I."/>
            <person name="Sano M."/>
            <person name="Sasaki A."/>
            <person name="Sasakura Y."/>
            <person name="Shoguchi E."/>
            <person name="Shin-i T."/>
            <person name="Spagnuolo A."/>
            <person name="Stainier D."/>
            <person name="Suzuki M.M."/>
            <person name="Tassy O."/>
            <person name="Takatori N."/>
            <person name="Tokuoka M."/>
            <person name="Yagi K."/>
            <person name="Yoshizaki F."/>
            <person name="Wada S."/>
            <person name="Zhang C."/>
            <person name="Hyatt P.D."/>
            <person name="Larimer F."/>
            <person name="Detter C."/>
            <person name="Doggett N."/>
            <person name="Glavina T."/>
            <person name="Hawkins T."/>
            <person name="Richardson P."/>
            <person name="Lucas S."/>
            <person name="Kohara Y."/>
            <person name="Levine M."/>
            <person name="Satoh N."/>
            <person name="Rokhsar D.S."/>
        </authorList>
    </citation>
    <scope>NUCLEOTIDE SEQUENCE [LARGE SCALE GENOMIC DNA]</scope>
</reference>
<dbReference type="FunCoup" id="F6QXN6">
    <property type="interactions" value="3"/>
</dbReference>
<dbReference type="InterPro" id="IPR000504">
    <property type="entry name" value="RRM_dom"/>
</dbReference>
<dbReference type="PANTHER" id="PTHR11176:SF57">
    <property type="entry name" value="PROTEIN BOULE"/>
    <property type="match status" value="1"/>
</dbReference>
<comment type="subcellular location">
    <subcellularLocation>
        <location evidence="1">Cytoplasm</location>
    </subcellularLocation>
</comment>